<evidence type="ECO:0000313" key="32">
    <source>
        <dbReference type="RefSeq" id="XP_033804455.1"/>
    </source>
</evidence>
<comment type="catalytic activity">
    <reaction evidence="20">
        <text>1,2-dihexadecanoyl-sn-glycero-3-phosphocholine + H2O = 1,2-dihexadecanoyl-sn-glycerol + phosphocholine + H(+)</text>
        <dbReference type="Rhea" id="RHEA:45304"/>
        <dbReference type="ChEBI" id="CHEBI:15377"/>
        <dbReference type="ChEBI" id="CHEBI:15378"/>
        <dbReference type="ChEBI" id="CHEBI:72999"/>
        <dbReference type="ChEBI" id="CHEBI:82929"/>
        <dbReference type="ChEBI" id="CHEBI:295975"/>
    </reaction>
    <physiologicalReaction direction="left-to-right" evidence="20">
        <dbReference type="Rhea" id="RHEA:45305"/>
    </physiologicalReaction>
</comment>
<dbReference type="GO" id="GO:0006685">
    <property type="term" value="P:sphingomyelin catabolic process"/>
    <property type="evidence" value="ECO:0007669"/>
    <property type="project" value="UniProtKB-UniRule"/>
</dbReference>
<evidence type="ECO:0000256" key="17">
    <source>
        <dbReference type="ARBA" id="ARBA00047268"/>
    </source>
</evidence>
<evidence type="ECO:0000256" key="7">
    <source>
        <dbReference type="ARBA" id="ARBA00022677"/>
    </source>
</evidence>
<evidence type="ECO:0000256" key="20">
    <source>
        <dbReference type="ARBA" id="ARBA00052601"/>
    </source>
</evidence>
<evidence type="ECO:0000256" key="22">
    <source>
        <dbReference type="ARBA" id="ARBA00057858"/>
    </source>
</evidence>
<feature type="binding site" evidence="27">
    <location>
        <position position="283"/>
    </location>
    <ligand>
        <name>Zn(2+)</name>
        <dbReference type="ChEBI" id="CHEBI:29105"/>
        <label>2</label>
    </ligand>
</feature>
<evidence type="ECO:0000256" key="12">
    <source>
        <dbReference type="ARBA" id="ARBA00023098"/>
    </source>
</evidence>
<comment type="catalytic activity">
    <reaction evidence="18">
        <text>a 1,2-diacyl-sn-glycero-3-phosphocholine + H2O = phosphocholine + a 1,2-diacyl-sn-glycerol + H(+)</text>
        <dbReference type="Rhea" id="RHEA:10604"/>
        <dbReference type="ChEBI" id="CHEBI:15377"/>
        <dbReference type="ChEBI" id="CHEBI:15378"/>
        <dbReference type="ChEBI" id="CHEBI:17815"/>
        <dbReference type="ChEBI" id="CHEBI:57643"/>
        <dbReference type="ChEBI" id="CHEBI:295975"/>
        <dbReference type="EC" id="3.1.4.3"/>
    </reaction>
    <physiologicalReaction direction="left-to-right" evidence="18">
        <dbReference type="Rhea" id="RHEA:10605"/>
    </physiologicalReaction>
</comment>
<feature type="binding site" evidence="27">
    <location>
        <position position="422"/>
    </location>
    <ligand>
        <name>Zn(2+)</name>
        <dbReference type="ChEBI" id="CHEBI:29105"/>
        <label>2</label>
    </ligand>
</feature>
<feature type="disulfide bond" evidence="28">
    <location>
        <begin position="57"/>
        <end position="133"/>
    </location>
</feature>
<keyword evidence="12" id="KW-0443">Lipid metabolism</keyword>
<dbReference type="GeneID" id="117362333"/>
<dbReference type="SMART" id="SM00741">
    <property type="entry name" value="SapB"/>
    <property type="match status" value="1"/>
</dbReference>
<dbReference type="InterPro" id="IPR008139">
    <property type="entry name" value="SaposinB_dom"/>
</dbReference>
<evidence type="ECO:0000256" key="5">
    <source>
        <dbReference type="ARBA" id="ARBA00022525"/>
    </source>
</evidence>
<comment type="subunit">
    <text evidence="24">Monomer. Interacts with SORT1; the interaction is required for SMPD1 targeting to lysosomes.</text>
</comment>
<dbReference type="PANTHER" id="PTHR10340:SF34">
    <property type="entry name" value="SPHINGOMYELIN PHOSPHODIESTERASE"/>
    <property type="match status" value="1"/>
</dbReference>
<evidence type="ECO:0000256" key="13">
    <source>
        <dbReference type="ARBA" id="ARBA00023157"/>
    </source>
</evidence>
<keyword evidence="9 29" id="KW-0732">Signal</keyword>
<evidence type="ECO:0000256" key="6">
    <source>
        <dbReference type="ARBA" id="ARBA00022553"/>
    </source>
</evidence>
<feature type="disulfide bond" evidence="28">
    <location>
        <begin position="88"/>
        <end position="99"/>
    </location>
</feature>
<keyword evidence="10 26" id="KW-0378">Hydrolase</keyword>
<feature type="signal peptide" evidence="29">
    <location>
        <begin position="1"/>
        <end position="25"/>
    </location>
</feature>
<keyword evidence="16 26" id="KW-0326">Glycosidase</keyword>
<evidence type="ECO:0000256" key="9">
    <source>
        <dbReference type="ARBA" id="ARBA00022729"/>
    </source>
</evidence>
<dbReference type="InterPro" id="IPR011001">
    <property type="entry name" value="Saposin-like"/>
</dbReference>
<dbReference type="GO" id="GO:0061750">
    <property type="term" value="F:acid sphingomyelin phosphodiesterase activity"/>
    <property type="evidence" value="ECO:0007669"/>
    <property type="project" value="TreeGrafter"/>
</dbReference>
<comment type="subcellular location">
    <subcellularLocation>
        <location evidence="3">Lipid droplet</location>
    </subcellularLocation>
    <subcellularLocation>
        <location evidence="2">Lysosome</location>
    </subcellularLocation>
    <subcellularLocation>
        <location evidence="1">Secreted</location>
        <location evidence="1">Extracellular space</location>
    </subcellularLocation>
</comment>
<dbReference type="Pfam" id="PF19272">
    <property type="entry name" value="ASMase_C"/>
    <property type="match status" value="1"/>
</dbReference>
<dbReference type="InterPro" id="IPR045473">
    <property type="entry name" value="ASM_C"/>
</dbReference>
<evidence type="ECO:0000256" key="11">
    <source>
        <dbReference type="ARBA" id="ARBA00022833"/>
    </source>
</evidence>
<evidence type="ECO:0000256" key="14">
    <source>
        <dbReference type="ARBA" id="ARBA00023180"/>
    </source>
</evidence>
<comment type="function">
    <text evidence="23">In the lysosomes, converts sphingomyelin to ceramide. Plays an important role in the export of cholesterol from the intraendolysosomal membranes. Also has phospholipase C activities toward 1,2-diacylglycerolphosphocholine and 1,2-diacylglycerolphosphoglycerol. Modulates stress-induced apoptosis through the production of ceramide.</text>
</comment>
<evidence type="ECO:0000313" key="31">
    <source>
        <dbReference type="Proteomes" id="UP000515159"/>
    </source>
</evidence>
<dbReference type="AlphaFoldDB" id="A0A6P8R8D1"/>
<dbReference type="CTD" id="6609"/>
<dbReference type="InParanoid" id="A0A6P8R8D1"/>
<keyword evidence="8 27" id="KW-0479">Metal-binding</keyword>
<evidence type="ECO:0000256" key="19">
    <source>
        <dbReference type="ARBA" id="ARBA00051187"/>
    </source>
</evidence>
<dbReference type="EC" id="3.1.4.12" evidence="26"/>
<evidence type="ECO:0000256" key="8">
    <source>
        <dbReference type="ARBA" id="ARBA00022723"/>
    </source>
</evidence>
<dbReference type="Pfam" id="PF00149">
    <property type="entry name" value="Metallophos"/>
    <property type="match status" value="1"/>
</dbReference>
<keyword evidence="15" id="KW-0458">Lysosome</keyword>
<dbReference type="GO" id="GO:0005764">
    <property type="term" value="C:lysosome"/>
    <property type="evidence" value="ECO:0007669"/>
    <property type="project" value="UniProtKB-SubCell"/>
</dbReference>
<evidence type="ECO:0000256" key="27">
    <source>
        <dbReference type="PIRSR" id="PIRSR000948-1"/>
    </source>
</evidence>
<dbReference type="SUPFAM" id="SSF47862">
    <property type="entry name" value="Saposin"/>
    <property type="match status" value="1"/>
</dbReference>
<dbReference type="OrthoDB" id="282973at2759"/>
<feature type="binding site" evidence="27">
    <location>
        <position position="424"/>
    </location>
    <ligand>
        <name>Zn(2+)</name>
        <dbReference type="ChEBI" id="CHEBI:29105"/>
        <label>1</label>
    </ligand>
</feature>
<dbReference type="InterPro" id="IPR004843">
    <property type="entry name" value="Calcineurin-like_PHP"/>
</dbReference>
<evidence type="ECO:0000256" key="18">
    <source>
        <dbReference type="ARBA" id="ARBA00048421"/>
    </source>
</evidence>
<organism evidence="31 32">
    <name type="scientific">Geotrypetes seraphini</name>
    <name type="common">Gaboon caecilian</name>
    <name type="synonym">Caecilia seraphini</name>
    <dbReference type="NCBI Taxonomy" id="260995"/>
    <lineage>
        <taxon>Eukaryota</taxon>
        <taxon>Metazoa</taxon>
        <taxon>Chordata</taxon>
        <taxon>Craniata</taxon>
        <taxon>Vertebrata</taxon>
        <taxon>Euteleostomi</taxon>
        <taxon>Amphibia</taxon>
        <taxon>Gymnophiona</taxon>
        <taxon>Geotrypetes</taxon>
    </lineage>
</organism>
<dbReference type="CDD" id="cd00842">
    <property type="entry name" value="MPP_ASMase"/>
    <property type="match status" value="1"/>
</dbReference>
<comment type="function">
    <text evidence="22">This form is generated following cleavage by CASP7 in the extracellular milieu in response to bacterial infection. It shows increased ability to convert sphingomyelin to ceramide and promotes plasma membrane repair. Plasma membrane repair by ceramide counteracts the action of gasdermin-D (GSDMD) perforin (PRF1) pores that are formed in response to bacterial infection.</text>
</comment>
<evidence type="ECO:0000256" key="29">
    <source>
        <dbReference type="SAM" id="SignalP"/>
    </source>
</evidence>
<dbReference type="GO" id="GO:0034480">
    <property type="term" value="F:phosphatidylcholine phospholipase C activity"/>
    <property type="evidence" value="ECO:0007669"/>
    <property type="project" value="UniProtKB-EC"/>
</dbReference>
<dbReference type="Gene3D" id="1.10.225.10">
    <property type="entry name" value="Saposin-like"/>
    <property type="match status" value="1"/>
</dbReference>
<dbReference type="Proteomes" id="UP000515159">
    <property type="component" value="Chromosome 6"/>
</dbReference>
<evidence type="ECO:0000256" key="28">
    <source>
        <dbReference type="PIRSR" id="PIRSR000948-2"/>
    </source>
</evidence>
<dbReference type="Gene3D" id="3.60.21.10">
    <property type="match status" value="1"/>
</dbReference>
<dbReference type="PROSITE" id="PS50015">
    <property type="entry name" value="SAP_B"/>
    <property type="match status" value="1"/>
</dbReference>
<gene>
    <name evidence="32" type="primary">SMPD1</name>
</gene>
<keyword evidence="13 28" id="KW-1015">Disulfide bond</keyword>
<evidence type="ECO:0000256" key="15">
    <source>
        <dbReference type="ARBA" id="ARBA00023228"/>
    </source>
</evidence>
<name>A0A6P8R8D1_GEOSA</name>
<evidence type="ECO:0000259" key="30">
    <source>
        <dbReference type="PROSITE" id="PS50015"/>
    </source>
</evidence>
<evidence type="ECO:0000256" key="4">
    <source>
        <dbReference type="ARBA" id="ARBA00008234"/>
    </source>
</evidence>
<feature type="chain" id="PRO_5028385225" description="Sphingomyelin phosphodiesterase" evidence="29">
    <location>
        <begin position="26"/>
        <end position="594"/>
    </location>
</feature>
<dbReference type="GO" id="GO:0005615">
    <property type="term" value="C:extracellular space"/>
    <property type="evidence" value="ECO:0007669"/>
    <property type="project" value="TreeGrafter"/>
</dbReference>
<evidence type="ECO:0000256" key="26">
    <source>
        <dbReference type="PIRNR" id="PIRNR000948"/>
    </source>
</evidence>
<dbReference type="PANTHER" id="PTHR10340">
    <property type="entry name" value="SPHINGOMYELIN PHOSPHODIESTERASE"/>
    <property type="match status" value="1"/>
</dbReference>
<dbReference type="GO" id="GO:0046513">
    <property type="term" value="P:ceramide biosynthetic process"/>
    <property type="evidence" value="ECO:0007669"/>
    <property type="project" value="TreeGrafter"/>
</dbReference>
<comment type="similarity">
    <text evidence="4 26">Belongs to the acid sphingomyelinase family.</text>
</comment>
<dbReference type="FunFam" id="3.60.21.10:FF:000045">
    <property type="entry name" value="Sphingomyelin phosphodiesterase"/>
    <property type="match status" value="1"/>
</dbReference>
<reference evidence="32" key="1">
    <citation type="submission" date="2025-08" db="UniProtKB">
        <authorList>
            <consortium name="RefSeq"/>
        </authorList>
    </citation>
    <scope>IDENTIFICATION</scope>
</reference>
<evidence type="ECO:0000256" key="21">
    <source>
        <dbReference type="ARBA" id="ARBA00053461"/>
    </source>
</evidence>
<feature type="binding site" evidence="27">
    <location>
        <position position="176"/>
    </location>
    <ligand>
        <name>Zn(2+)</name>
        <dbReference type="ChEBI" id="CHEBI:29105"/>
        <label>1</label>
    </ligand>
</feature>
<comment type="function">
    <text evidence="21">Converts sphingomyelin to ceramide. Exists as two enzymatic forms that arise from alternative trafficking of a single protein precursor, one that is targeted to the endolysosomal compartment, whereas the other is released extracellularly. However, in response to various forms of stress, lysosomal exocytosis may represent a major source of the secretory form.</text>
</comment>
<keyword evidence="31" id="KW-1185">Reference proteome</keyword>
<feature type="disulfide bond" evidence="28">
    <location>
        <begin position="195"/>
        <end position="215"/>
    </location>
</feature>
<evidence type="ECO:0000256" key="3">
    <source>
        <dbReference type="ARBA" id="ARBA00004502"/>
    </source>
</evidence>
<feature type="disulfide bond" evidence="28">
    <location>
        <begin position="350"/>
        <end position="396"/>
    </location>
</feature>
<keyword evidence="14" id="KW-0325">Glycoprotein</keyword>
<evidence type="ECO:0000256" key="1">
    <source>
        <dbReference type="ARBA" id="ARBA00004239"/>
    </source>
</evidence>
<evidence type="ECO:0000256" key="2">
    <source>
        <dbReference type="ARBA" id="ARBA00004371"/>
    </source>
</evidence>
<feature type="domain" description="Saposin B-type" evidence="30">
    <location>
        <begin position="53"/>
        <end position="137"/>
    </location>
</feature>
<comment type="cofactor">
    <cofactor evidence="27">
        <name>Zn(2+)</name>
        <dbReference type="ChEBI" id="CHEBI:29105"/>
    </cofactor>
    <text evidence="27">Binds 2 Zn(2+) ions per subunit.</text>
</comment>
<dbReference type="GO" id="GO:0046872">
    <property type="term" value="F:metal ion binding"/>
    <property type="evidence" value="ECO:0007669"/>
    <property type="project" value="UniProtKB-KW"/>
</dbReference>
<protein>
    <recommendedName>
        <fullName evidence="25 26">Sphingomyelin phosphodiesterase</fullName>
        <ecNumber evidence="26">3.1.4.12</ecNumber>
    </recommendedName>
</protein>
<sequence length="594" mass="68995">MPSVRGFWLSLSCFCFFVMPRPGNAHPVIQHKDVLGSHLRHILPKLGMQFGWRNLTCQACKILFHIIDLELETVDNMDHIANMVAWVCRKLKIGDDRECTSTVQLFKEDVIYVWVHSVLQPDEFCGLLLNNSCGHWDIFSDWNVTLPDTPKPPIKPPLPPQPGSPTSHVLYLTDIHWDREYTPGSNPNCKESLCCRNRSRVGHWKAGYWGEYSKCDLPLHTIENLLQHLAISGPFHYVYWTGDIPAHNIWEQSRTDQLRVFRNITNLIRKYLGHIPIYPAVGNHESVPVNSFPPPYIQGNQSSHWLYEAMADAWKDWLNPEALNTLRLGGFYTVKLNPGLRLVSLNMNFCALGNFWLLINSTDPAGQLQWLVGVLQDAEDHKEKVHIIGHIPPAYCLRSWSWNYYHIVNRYESTISAQFFGHTHLDEFEMFYDEETLTRPVSVAFLSPSVTTYINLNPGYRVFHIDGNYPESSHMVLDHETFILNLTKANANSSSQPVWERLYGAREAFNMETAFPLAWDNLLQRFLNDDGLFQKFWYFYHKGHEQEVCRNVCKTTLLCQLRTGRADDPRLCEHLKLEVPPDSFQRRWKRPRFC</sequence>
<dbReference type="FunCoup" id="A0A6P8R8D1">
    <property type="interactions" value="609"/>
</dbReference>
<accession>A0A6P8R8D1</accession>
<evidence type="ECO:0000256" key="24">
    <source>
        <dbReference type="ARBA" id="ARBA00062722"/>
    </source>
</evidence>
<dbReference type="InterPro" id="IPR029052">
    <property type="entry name" value="Metallo-depent_PP-like"/>
</dbReference>
<comment type="catalytic activity">
    <reaction evidence="19">
        <text>N-(octadecanoyl)-sphing-4-enine-1-phosphocholine + H2O = N-octadecanoylsphing-4-enine + phosphocholine + H(+)</text>
        <dbReference type="Rhea" id="RHEA:54284"/>
        <dbReference type="ChEBI" id="CHEBI:15377"/>
        <dbReference type="ChEBI" id="CHEBI:15378"/>
        <dbReference type="ChEBI" id="CHEBI:72961"/>
        <dbReference type="ChEBI" id="CHEBI:83358"/>
        <dbReference type="ChEBI" id="CHEBI:295975"/>
    </reaction>
    <physiologicalReaction direction="left-to-right" evidence="19">
        <dbReference type="Rhea" id="RHEA:54285"/>
    </physiologicalReaction>
</comment>
<dbReference type="InterPro" id="IPR041805">
    <property type="entry name" value="ASMase/PPN1_MPP"/>
</dbReference>
<evidence type="ECO:0000256" key="16">
    <source>
        <dbReference type="ARBA" id="ARBA00023295"/>
    </source>
</evidence>
<evidence type="ECO:0000256" key="23">
    <source>
        <dbReference type="ARBA" id="ARBA00058748"/>
    </source>
</evidence>
<keyword evidence="5" id="KW-0964">Secreted</keyword>
<keyword evidence="6" id="KW-0597">Phosphoprotein</keyword>
<feature type="disulfide bond" evidence="28">
    <location>
        <begin position="549"/>
        <end position="553"/>
    </location>
</feature>
<feature type="binding site" evidence="27">
    <location>
        <position position="390"/>
    </location>
    <ligand>
        <name>Zn(2+)</name>
        <dbReference type="ChEBI" id="CHEBI:29105"/>
        <label>2</label>
    </ligand>
</feature>
<evidence type="ECO:0000256" key="25">
    <source>
        <dbReference type="ARBA" id="ARBA00069549"/>
    </source>
</evidence>
<dbReference type="InterPro" id="IPR011160">
    <property type="entry name" value="Sphingomy_PDE"/>
</dbReference>
<feature type="disulfide bond" evidence="28">
    <location>
        <begin position="60"/>
        <end position="125"/>
    </location>
</feature>
<evidence type="ECO:0000256" key="10">
    <source>
        <dbReference type="ARBA" id="ARBA00022801"/>
    </source>
</evidence>
<keyword evidence="7" id="KW-0551">Lipid droplet</keyword>
<dbReference type="GO" id="GO:0016020">
    <property type="term" value="C:membrane"/>
    <property type="evidence" value="ECO:0007669"/>
    <property type="project" value="GOC"/>
</dbReference>
<feature type="binding site" evidence="27">
    <location>
        <position position="243"/>
    </location>
    <ligand>
        <name>Zn(2+)</name>
        <dbReference type="ChEBI" id="CHEBI:29105"/>
        <label>1</label>
    </ligand>
</feature>
<dbReference type="GO" id="GO:0005811">
    <property type="term" value="C:lipid droplet"/>
    <property type="evidence" value="ECO:0007669"/>
    <property type="project" value="UniProtKB-SubCell"/>
</dbReference>
<proteinExistence type="inferred from homology"/>
<dbReference type="RefSeq" id="XP_033804455.1">
    <property type="nucleotide sequence ID" value="XM_033948564.1"/>
</dbReference>
<keyword evidence="11 27" id="KW-0862">Zinc</keyword>
<dbReference type="PIRSF" id="PIRSF000948">
    <property type="entry name" value="Sphingomy_PDE"/>
    <property type="match status" value="1"/>
</dbReference>
<feature type="binding site" evidence="27">
    <location>
        <position position="174"/>
    </location>
    <ligand>
        <name>Zn(2+)</name>
        <dbReference type="ChEBI" id="CHEBI:29105"/>
        <label>1</label>
    </ligand>
</feature>
<dbReference type="KEGG" id="gsh:117362333"/>
<dbReference type="GO" id="GO:0016798">
    <property type="term" value="F:hydrolase activity, acting on glycosyl bonds"/>
    <property type="evidence" value="ECO:0007669"/>
    <property type="project" value="UniProtKB-KW"/>
</dbReference>
<dbReference type="SUPFAM" id="SSF56300">
    <property type="entry name" value="Metallo-dependent phosphatases"/>
    <property type="match status" value="1"/>
</dbReference>
<feature type="disulfide bond" evidence="28">
    <location>
        <begin position="559"/>
        <end position="572"/>
    </location>
</feature>
<feature type="binding site" evidence="27">
    <location>
        <position position="243"/>
    </location>
    <ligand>
        <name>Zn(2+)</name>
        <dbReference type="ChEBI" id="CHEBI:29105"/>
        <label>2</label>
    </ligand>
</feature>
<feature type="disulfide bond" evidence="28">
    <location>
        <begin position="189"/>
        <end position="194"/>
    </location>
</feature>
<comment type="catalytic activity">
    <reaction evidence="17">
        <text>a sphingomyelin + H2O = phosphocholine + an N-acylsphing-4-enine + H(+)</text>
        <dbReference type="Rhea" id="RHEA:19253"/>
        <dbReference type="ChEBI" id="CHEBI:15377"/>
        <dbReference type="ChEBI" id="CHEBI:15378"/>
        <dbReference type="ChEBI" id="CHEBI:17636"/>
        <dbReference type="ChEBI" id="CHEBI:52639"/>
        <dbReference type="ChEBI" id="CHEBI:295975"/>
        <dbReference type="EC" id="3.1.4.12"/>
    </reaction>
    <physiologicalReaction direction="left-to-right" evidence="17">
        <dbReference type="Rhea" id="RHEA:19254"/>
    </physiologicalReaction>
</comment>